<dbReference type="KEGG" id="orn:DV701_03400"/>
<name>A0A345NS75_9MICO</name>
<feature type="domain" description="Nudix hydrolase" evidence="5">
    <location>
        <begin position="18"/>
        <end position="168"/>
    </location>
</feature>
<comment type="similarity">
    <text evidence="2 4">Belongs to the Nudix hydrolase family.</text>
</comment>
<evidence type="ECO:0000259" key="5">
    <source>
        <dbReference type="PROSITE" id="PS51462"/>
    </source>
</evidence>
<evidence type="ECO:0000313" key="7">
    <source>
        <dbReference type="Proteomes" id="UP000253790"/>
    </source>
</evidence>
<evidence type="ECO:0000256" key="1">
    <source>
        <dbReference type="ARBA" id="ARBA00001946"/>
    </source>
</evidence>
<gene>
    <name evidence="6" type="ORF">DV701_03400</name>
</gene>
<dbReference type="PRINTS" id="PR00502">
    <property type="entry name" value="NUDIXFAMILY"/>
</dbReference>
<dbReference type="AlphaFoldDB" id="A0A345NS75"/>
<dbReference type="EMBL" id="CP031229">
    <property type="protein sequence ID" value="AXH97883.1"/>
    <property type="molecule type" value="Genomic_DNA"/>
</dbReference>
<evidence type="ECO:0000256" key="4">
    <source>
        <dbReference type="RuleBase" id="RU003476"/>
    </source>
</evidence>
<dbReference type="InterPro" id="IPR020476">
    <property type="entry name" value="Nudix_hydrolase"/>
</dbReference>
<dbReference type="PANTHER" id="PTHR43046:SF14">
    <property type="entry name" value="MUTT_NUDIX FAMILY PROTEIN"/>
    <property type="match status" value="1"/>
</dbReference>
<accession>A0A345NS75</accession>
<evidence type="ECO:0000256" key="2">
    <source>
        <dbReference type="ARBA" id="ARBA00005582"/>
    </source>
</evidence>
<sequence>MVARVGHVEDREPPDGITKHFTVATFVVHRGHVLLHPHRKLGLWLPPGGHIEPHELPDDAARRETLEETGLAVRLVGSPGIDHDADGSPRQLLRPEGVQVEDISKDPPHQHIDLIYFAVPEGHPGDRPLPRPRGQEEGMEWVDEEGLRTRTVTEEVRTWARLALREVPRRIQHKRSGHRRVHGMGRDRC</sequence>
<evidence type="ECO:0000313" key="6">
    <source>
        <dbReference type="EMBL" id="AXH97883.1"/>
    </source>
</evidence>
<dbReference type="PROSITE" id="PS51462">
    <property type="entry name" value="NUDIX"/>
    <property type="match status" value="1"/>
</dbReference>
<dbReference type="Proteomes" id="UP000253790">
    <property type="component" value="Chromosome"/>
</dbReference>
<dbReference type="InterPro" id="IPR000086">
    <property type="entry name" value="NUDIX_hydrolase_dom"/>
</dbReference>
<dbReference type="SUPFAM" id="SSF55811">
    <property type="entry name" value="Nudix"/>
    <property type="match status" value="1"/>
</dbReference>
<keyword evidence="3 4" id="KW-0378">Hydrolase</keyword>
<dbReference type="GO" id="GO:0016787">
    <property type="term" value="F:hydrolase activity"/>
    <property type="evidence" value="ECO:0007669"/>
    <property type="project" value="UniProtKB-KW"/>
</dbReference>
<dbReference type="PANTHER" id="PTHR43046">
    <property type="entry name" value="GDP-MANNOSE MANNOSYL HYDROLASE"/>
    <property type="match status" value="1"/>
</dbReference>
<dbReference type="InterPro" id="IPR015797">
    <property type="entry name" value="NUDIX_hydrolase-like_dom_sf"/>
</dbReference>
<reference evidence="6 7" key="1">
    <citation type="submission" date="2018-07" db="EMBL/GenBank/DDBJ databases">
        <title>Complete genome sequencing of Ornithinimicrobium sp. AMA3305.</title>
        <authorList>
            <person name="Bae J.-W."/>
        </authorList>
    </citation>
    <scope>NUCLEOTIDE SEQUENCE [LARGE SCALE GENOMIC DNA]</scope>
    <source>
        <strain evidence="6 7">AMA3305</strain>
    </source>
</reference>
<organism evidence="6 7">
    <name type="scientific">Ornithinimicrobium avium</name>
    <dbReference type="NCBI Taxonomy" id="2283195"/>
    <lineage>
        <taxon>Bacteria</taxon>
        <taxon>Bacillati</taxon>
        <taxon>Actinomycetota</taxon>
        <taxon>Actinomycetes</taxon>
        <taxon>Micrococcales</taxon>
        <taxon>Ornithinimicrobiaceae</taxon>
        <taxon>Ornithinimicrobium</taxon>
    </lineage>
</organism>
<dbReference type="InterPro" id="IPR020084">
    <property type="entry name" value="NUDIX_hydrolase_CS"/>
</dbReference>
<protein>
    <submittedName>
        <fullName evidence="6">NUDIX domain-containing protein</fullName>
    </submittedName>
</protein>
<proteinExistence type="inferred from homology"/>
<comment type="cofactor">
    <cofactor evidence="1">
        <name>Mg(2+)</name>
        <dbReference type="ChEBI" id="CHEBI:18420"/>
    </cofactor>
</comment>
<dbReference type="Pfam" id="PF00293">
    <property type="entry name" value="NUDIX"/>
    <property type="match status" value="1"/>
</dbReference>
<dbReference type="PROSITE" id="PS00893">
    <property type="entry name" value="NUDIX_BOX"/>
    <property type="match status" value="1"/>
</dbReference>
<dbReference type="CDD" id="cd03674">
    <property type="entry name" value="NUDIX_Hydrolase"/>
    <property type="match status" value="1"/>
</dbReference>
<dbReference type="OrthoDB" id="4247482at2"/>
<keyword evidence="7" id="KW-1185">Reference proteome</keyword>
<dbReference type="Gene3D" id="3.90.79.10">
    <property type="entry name" value="Nucleoside Triphosphate Pyrophosphohydrolase"/>
    <property type="match status" value="1"/>
</dbReference>
<evidence type="ECO:0000256" key="3">
    <source>
        <dbReference type="ARBA" id="ARBA00022801"/>
    </source>
</evidence>